<feature type="domain" description="Hemerythrin-like" evidence="1">
    <location>
        <begin position="96"/>
        <end position="215"/>
    </location>
</feature>
<proteinExistence type="predicted"/>
<dbReference type="PANTHER" id="PTHR39966:SF3">
    <property type="entry name" value="DUF438 DOMAIN-CONTAINING PROTEIN"/>
    <property type="match status" value="1"/>
</dbReference>
<dbReference type="Pfam" id="PF01814">
    <property type="entry name" value="Hemerythrin"/>
    <property type="match status" value="1"/>
</dbReference>
<dbReference type="InterPro" id="IPR038062">
    <property type="entry name" value="ScdA-like_N_sf"/>
</dbReference>
<evidence type="ECO:0000259" key="1">
    <source>
        <dbReference type="Pfam" id="PF01814"/>
    </source>
</evidence>
<dbReference type="InterPro" id="IPR012312">
    <property type="entry name" value="Hemerythrin-like"/>
</dbReference>
<dbReference type="InterPro" id="IPR035965">
    <property type="entry name" value="PAS-like_dom_sf"/>
</dbReference>
<reference evidence="2" key="1">
    <citation type="journal article" date="2021" name="Proc. Natl. Acad. Sci. U.S.A.">
        <title>A Catalog of Tens of Thousands of Viruses from Human Metagenomes Reveals Hidden Associations with Chronic Diseases.</title>
        <authorList>
            <person name="Tisza M.J."/>
            <person name="Buck C.B."/>
        </authorList>
    </citation>
    <scope>NUCLEOTIDE SEQUENCE</scope>
    <source>
        <strain evidence="2">CtWVj20</strain>
    </source>
</reference>
<accession>A0A8S5NSA6</accession>
<dbReference type="EMBL" id="BK015235">
    <property type="protein sequence ID" value="DAD97276.1"/>
    <property type="molecule type" value="Genomic_DNA"/>
</dbReference>
<sequence length="509" mass="60614">MEMIDNFKNQNIDLNKLNYIIEIKSKYNEGLLSLEDAKILLKEKVKIIKPYEIALAEQKIKQFDENECVKENIQEMLILFEDVLDTSKPTLNKLHPINIYYVENEIIKNISNDIDRLLKKDFIKNEWLTIYDELTKWYKFHLIRKQNQLYPILEKKGFDRPTTTMWVLDDFIRDEIKEFKELLLNDEDNKFIEKQITMKEDILDLINKEETVLYPTSLIMINEEEFEDMKLGDKEIGFTFDISQIHDSNENNSGFINEFQELLEKYGYANKKEDNTNEIELKYGSMTPEQIMLIFKHMPVDFTFVDNNNSVKFYNDTEHRVFPRSKNVIGRDVKNCHPRKSVHLVEEIIEKFRKGEKDKIEFWIDKGDVFIYIYYVAVRDENGVYKGVLEMMQDCTHIRSLKGSRTLLTWDEEENKEDIPQQEKNEETLIFNVESINYNTYLKDLLKIYPSLKIELPKINSKFKLLSTPLARVMLPTATIEKMAERSGMDKEILLNKIKEKIFELKNVK</sequence>
<evidence type="ECO:0000313" key="2">
    <source>
        <dbReference type="EMBL" id="DAD97276.1"/>
    </source>
</evidence>
<dbReference type="PANTHER" id="PTHR39966">
    <property type="entry name" value="BLL2471 PROTEIN-RELATED"/>
    <property type="match status" value="1"/>
</dbReference>
<name>A0A8S5NSA6_9VIRU</name>
<dbReference type="GO" id="GO:0005886">
    <property type="term" value="C:plasma membrane"/>
    <property type="evidence" value="ECO:0007669"/>
    <property type="project" value="TreeGrafter"/>
</dbReference>
<protein>
    <recommendedName>
        <fullName evidence="1">Hemerythrin-like domain-containing protein</fullName>
    </recommendedName>
</protein>
<organism evidence="2">
    <name type="scientific">Phage sp. ctWVj20</name>
    <dbReference type="NCBI Taxonomy" id="2826748"/>
    <lineage>
        <taxon>Viruses</taxon>
    </lineage>
</organism>
<dbReference type="Pfam" id="PF13596">
    <property type="entry name" value="PAS_10"/>
    <property type="match status" value="1"/>
</dbReference>
<dbReference type="SUPFAM" id="SSF55785">
    <property type="entry name" value="PYP-like sensor domain (PAS domain)"/>
    <property type="match status" value="1"/>
</dbReference>
<dbReference type="Gene3D" id="3.30.450.20">
    <property type="entry name" value="PAS domain"/>
    <property type="match status" value="1"/>
</dbReference>
<dbReference type="Gene3D" id="1.10.3910.10">
    <property type="entry name" value="SP0561-like"/>
    <property type="match status" value="1"/>
</dbReference>